<dbReference type="EMBL" id="AMRJ01000001">
    <property type="protein sequence ID" value="EKF75968.1"/>
    <property type="molecule type" value="Genomic_DNA"/>
</dbReference>
<dbReference type="OrthoDB" id="9803231at2"/>
<dbReference type="GO" id="GO:0003677">
    <property type="term" value="F:DNA binding"/>
    <property type="evidence" value="ECO:0007669"/>
    <property type="project" value="UniProtKB-KW"/>
</dbReference>
<evidence type="ECO:0000256" key="5">
    <source>
        <dbReference type="ARBA" id="ARBA00023172"/>
    </source>
</evidence>
<feature type="region of interest" description="Disordered" evidence="6">
    <location>
        <begin position="50"/>
        <end position="74"/>
    </location>
</feature>
<dbReference type="GO" id="GO:0004803">
    <property type="term" value="F:transposase activity"/>
    <property type="evidence" value="ECO:0007669"/>
    <property type="project" value="InterPro"/>
</dbReference>
<dbReference type="SUPFAM" id="SSF53098">
    <property type="entry name" value="Ribonuclease H-like"/>
    <property type="match status" value="1"/>
</dbReference>
<dbReference type="NCBIfam" id="NF033563">
    <property type="entry name" value="transpos_IS30"/>
    <property type="match status" value="1"/>
</dbReference>
<accession>L0WGJ9</accession>
<dbReference type="Pfam" id="PF13936">
    <property type="entry name" value="HTH_38"/>
    <property type="match status" value="1"/>
</dbReference>
<dbReference type="STRING" id="1177179.A11A3_00700"/>
<organism evidence="8 9">
    <name type="scientific">Alcanivorax hongdengensis A-11-3</name>
    <dbReference type="NCBI Taxonomy" id="1177179"/>
    <lineage>
        <taxon>Bacteria</taxon>
        <taxon>Pseudomonadati</taxon>
        <taxon>Pseudomonadota</taxon>
        <taxon>Gammaproteobacteria</taxon>
        <taxon>Oceanospirillales</taxon>
        <taxon>Alcanivoracaceae</taxon>
        <taxon>Alcanivorax</taxon>
    </lineage>
</organism>
<dbReference type="InterPro" id="IPR001584">
    <property type="entry name" value="Integrase_cat-core"/>
</dbReference>
<reference evidence="8 9" key="1">
    <citation type="journal article" date="2012" name="J. Bacteriol.">
        <title>Genome Sequence of the Alkane-Degrading Bacterium Alcanivorax hongdengensis Type Strain A-11-3.</title>
        <authorList>
            <person name="Lai Q."/>
            <person name="Shao Z."/>
        </authorList>
    </citation>
    <scope>NUCLEOTIDE SEQUENCE [LARGE SCALE GENOMIC DNA]</scope>
    <source>
        <strain evidence="8 9">A-11-3</strain>
    </source>
</reference>
<proteinExistence type="inferred from homology"/>
<dbReference type="InterPro" id="IPR001598">
    <property type="entry name" value="Transposase_IS30_CS"/>
</dbReference>
<dbReference type="InterPro" id="IPR025246">
    <property type="entry name" value="IS30-like_HTH"/>
</dbReference>
<dbReference type="GO" id="GO:0005829">
    <property type="term" value="C:cytosol"/>
    <property type="evidence" value="ECO:0007669"/>
    <property type="project" value="TreeGrafter"/>
</dbReference>
<keyword evidence="9" id="KW-1185">Reference proteome</keyword>
<feature type="compositionally biased region" description="Basic residues" evidence="6">
    <location>
        <begin position="63"/>
        <end position="74"/>
    </location>
</feature>
<dbReference type="PANTHER" id="PTHR10948">
    <property type="entry name" value="TRANSPOSASE"/>
    <property type="match status" value="1"/>
</dbReference>
<comment type="function">
    <text evidence="1">Required for the transposition of the insertion element.</text>
</comment>
<dbReference type="InterPro" id="IPR012337">
    <property type="entry name" value="RNaseH-like_sf"/>
</dbReference>
<dbReference type="RefSeq" id="WP_008927331.1">
    <property type="nucleotide sequence ID" value="NZ_AMRJ01000001.1"/>
</dbReference>
<dbReference type="Gene3D" id="1.10.10.60">
    <property type="entry name" value="Homeodomain-like"/>
    <property type="match status" value="1"/>
</dbReference>
<sequence length="320" mass="38003">MRYIQLTYEERVMLSTLRQQGLSVREIAKQLGRHFSTIYRELKRNSCSHIDGSYRPSKAERRTRARRSRSRRNRHYTDADFKIIRKLLRQKWSPEQISGHIRRHSLMPRHISHETIYQYLWRDKSDGGNLWMHLRQSSKQRRKRYRAYDSRGRLADKRHISERPATVETRRYRGHWEIDTVMGTGSTDCIVTIVERKSGFIQIGKLKDRSTKSLNKKVIRLIGRDPASYKTITADNGTEFHQHKKIEERTGVKFYFATPHHSWERGSNENANGLVRQYLPKGATMSGLTQIECDRIADKLNSRPRKRHNYKTPEEIYYGC</sequence>
<dbReference type="PROSITE" id="PS50994">
    <property type="entry name" value="INTEGRASE"/>
    <property type="match status" value="1"/>
</dbReference>
<dbReference type="Proteomes" id="UP000010164">
    <property type="component" value="Unassembled WGS sequence"/>
</dbReference>
<dbReference type="InterPro" id="IPR053392">
    <property type="entry name" value="Transposase_IS30-like"/>
</dbReference>
<evidence type="ECO:0000256" key="3">
    <source>
        <dbReference type="ARBA" id="ARBA00022578"/>
    </source>
</evidence>
<evidence type="ECO:0000256" key="2">
    <source>
        <dbReference type="ARBA" id="ARBA00006363"/>
    </source>
</evidence>
<dbReference type="InterPro" id="IPR051917">
    <property type="entry name" value="Transposase-Integrase"/>
</dbReference>
<dbReference type="InterPro" id="IPR009057">
    <property type="entry name" value="Homeodomain-like_sf"/>
</dbReference>
<dbReference type="InterPro" id="IPR036397">
    <property type="entry name" value="RNaseH_sf"/>
</dbReference>
<evidence type="ECO:0000256" key="4">
    <source>
        <dbReference type="ARBA" id="ARBA00023125"/>
    </source>
</evidence>
<gene>
    <name evidence="8" type="ORF">A11A3_00700</name>
</gene>
<evidence type="ECO:0000313" key="9">
    <source>
        <dbReference type="Proteomes" id="UP000010164"/>
    </source>
</evidence>
<evidence type="ECO:0000259" key="7">
    <source>
        <dbReference type="PROSITE" id="PS50994"/>
    </source>
</evidence>
<dbReference type="SUPFAM" id="SSF46689">
    <property type="entry name" value="Homeodomain-like"/>
    <property type="match status" value="1"/>
</dbReference>
<comment type="similarity">
    <text evidence="2">Belongs to the transposase IS30 family.</text>
</comment>
<evidence type="ECO:0000256" key="1">
    <source>
        <dbReference type="ARBA" id="ARBA00002190"/>
    </source>
</evidence>
<dbReference type="GO" id="GO:0015074">
    <property type="term" value="P:DNA integration"/>
    <property type="evidence" value="ECO:0007669"/>
    <property type="project" value="InterPro"/>
</dbReference>
<dbReference type="Gene3D" id="3.30.420.10">
    <property type="entry name" value="Ribonuclease H-like superfamily/Ribonuclease H"/>
    <property type="match status" value="1"/>
</dbReference>
<dbReference type="PROSITE" id="PS01043">
    <property type="entry name" value="TRANSPOSASE_IS30"/>
    <property type="match status" value="1"/>
</dbReference>
<protein>
    <submittedName>
        <fullName evidence="8">Putative transposase</fullName>
    </submittedName>
</protein>
<keyword evidence="3" id="KW-0815">Transposition</keyword>
<comment type="caution">
    <text evidence="8">The sequence shown here is derived from an EMBL/GenBank/DDBJ whole genome shotgun (WGS) entry which is preliminary data.</text>
</comment>
<evidence type="ECO:0000256" key="6">
    <source>
        <dbReference type="SAM" id="MobiDB-lite"/>
    </source>
</evidence>
<name>L0WGJ9_9GAMM</name>
<dbReference type="eggNOG" id="COG2826">
    <property type="taxonomic scope" value="Bacteria"/>
</dbReference>
<keyword evidence="5" id="KW-0233">DNA recombination</keyword>
<dbReference type="GO" id="GO:0006313">
    <property type="term" value="P:DNA transposition"/>
    <property type="evidence" value="ECO:0007669"/>
    <property type="project" value="InterPro"/>
</dbReference>
<evidence type="ECO:0000313" key="8">
    <source>
        <dbReference type="EMBL" id="EKF75968.1"/>
    </source>
</evidence>
<dbReference type="PANTHER" id="PTHR10948:SF23">
    <property type="entry name" value="TRANSPOSASE INSI FOR INSERTION SEQUENCE ELEMENT IS30A-RELATED"/>
    <property type="match status" value="1"/>
</dbReference>
<keyword evidence="4" id="KW-0238">DNA-binding</keyword>
<feature type="domain" description="Integrase catalytic" evidence="7">
    <location>
        <begin position="160"/>
        <end position="320"/>
    </location>
</feature>
<dbReference type="AlphaFoldDB" id="L0WGJ9"/>